<organism evidence="2 3">
    <name type="scientific">Piloderma croceum (strain F 1598)</name>
    <dbReference type="NCBI Taxonomy" id="765440"/>
    <lineage>
        <taxon>Eukaryota</taxon>
        <taxon>Fungi</taxon>
        <taxon>Dikarya</taxon>
        <taxon>Basidiomycota</taxon>
        <taxon>Agaricomycotina</taxon>
        <taxon>Agaricomycetes</taxon>
        <taxon>Agaricomycetidae</taxon>
        <taxon>Atheliales</taxon>
        <taxon>Atheliaceae</taxon>
        <taxon>Piloderma</taxon>
    </lineage>
</organism>
<keyword evidence="1" id="KW-1133">Transmembrane helix</keyword>
<sequence length="79" mass="9327">MNDEVRRQLYLQWRVSCVGLTMLFYAVVPIDHRFRLVTLTPTFSCIQSLQMVATACFFIQPLLQHRYSKLIFSKTPRDS</sequence>
<gene>
    <name evidence="2" type="ORF">PILCRDRAFT_335675</name>
</gene>
<proteinExistence type="predicted"/>
<evidence type="ECO:0000313" key="3">
    <source>
        <dbReference type="Proteomes" id="UP000054166"/>
    </source>
</evidence>
<dbReference type="AlphaFoldDB" id="A0A0C3FPW1"/>
<dbReference type="InParanoid" id="A0A0C3FPW1"/>
<dbReference type="EMBL" id="KN832983">
    <property type="protein sequence ID" value="KIM86155.1"/>
    <property type="molecule type" value="Genomic_DNA"/>
</dbReference>
<reference evidence="2 3" key="1">
    <citation type="submission" date="2014-04" db="EMBL/GenBank/DDBJ databases">
        <authorList>
            <consortium name="DOE Joint Genome Institute"/>
            <person name="Kuo A."/>
            <person name="Tarkka M."/>
            <person name="Buscot F."/>
            <person name="Kohler A."/>
            <person name="Nagy L.G."/>
            <person name="Floudas D."/>
            <person name="Copeland A."/>
            <person name="Barry K.W."/>
            <person name="Cichocki N."/>
            <person name="Veneault-Fourrey C."/>
            <person name="LaButti K."/>
            <person name="Lindquist E.A."/>
            <person name="Lipzen A."/>
            <person name="Lundell T."/>
            <person name="Morin E."/>
            <person name="Murat C."/>
            <person name="Sun H."/>
            <person name="Tunlid A."/>
            <person name="Henrissat B."/>
            <person name="Grigoriev I.V."/>
            <person name="Hibbett D.S."/>
            <person name="Martin F."/>
            <person name="Nordberg H.P."/>
            <person name="Cantor M.N."/>
            <person name="Hua S.X."/>
        </authorList>
    </citation>
    <scope>NUCLEOTIDE SEQUENCE [LARGE SCALE GENOMIC DNA]</scope>
    <source>
        <strain evidence="2 3">F 1598</strain>
    </source>
</reference>
<name>A0A0C3FPW1_PILCF</name>
<evidence type="ECO:0000313" key="2">
    <source>
        <dbReference type="EMBL" id="KIM86155.1"/>
    </source>
</evidence>
<reference evidence="3" key="2">
    <citation type="submission" date="2015-01" db="EMBL/GenBank/DDBJ databases">
        <title>Evolutionary Origins and Diversification of the Mycorrhizal Mutualists.</title>
        <authorList>
            <consortium name="DOE Joint Genome Institute"/>
            <consortium name="Mycorrhizal Genomics Consortium"/>
            <person name="Kohler A."/>
            <person name="Kuo A."/>
            <person name="Nagy L.G."/>
            <person name="Floudas D."/>
            <person name="Copeland A."/>
            <person name="Barry K.W."/>
            <person name="Cichocki N."/>
            <person name="Veneault-Fourrey C."/>
            <person name="LaButti K."/>
            <person name="Lindquist E.A."/>
            <person name="Lipzen A."/>
            <person name="Lundell T."/>
            <person name="Morin E."/>
            <person name="Murat C."/>
            <person name="Riley R."/>
            <person name="Ohm R."/>
            <person name="Sun H."/>
            <person name="Tunlid A."/>
            <person name="Henrissat B."/>
            <person name="Grigoriev I.V."/>
            <person name="Hibbett D.S."/>
            <person name="Martin F."/>
        </authorList>
    </citation>
    <scope>NUCLEOTIDE SEQUENCE [LARGE SCALE GENOMIC DNA]</scope>
    <source>
        <strain evidence="3">F 1598</strain>
    </source>
</reference>
<protein>
    <submittedName>
        <fullName evidence="2">Uncharacterized protein</fullName>
    </submittedName>
</protein>
<evidence type="ECO:0000256" key="1">
    <source>
        <dbReference type="SAM" id="Phobius"/>
    </source>
</evidence>
<keyword evidence="3" id="KW-1185">Reference proteome</keyword>
<dbReference type="Proteomes" id="UP000054166">
    <property type="component" value="Unassembled WGS sequence"/>
</dbReference>
<keyword evidence="1" id="KW-0812">Transmembrane</keyword>
<dbReference type="OrthoDB" id="3261131at2759"/>
<dbReference type="HOGENOM" id="CLU_2606853_0_0_1"/>
<accession>A0A0C3FPW1</accession>
<keyword evidence="1" id="KW-0472">Membrane</keyword>
<feature type="transmembrane region" description="Helical" evidence="1">
    <location>
        <begin position="12"/>
        <end position="30"/>
    </location>
</feature>